<protein>
    <submittedName>
        <fullName evidence="1">Uncharacterized protein</fullName>
    </submittedName>
</protein>
<evidence type="ECO:0000313" key="2">
    <source>
        <dbReference type="Proteomes" id="UP000815677"/>
    </source>
</evidence>
<dbReference type="Proteomes" id="UP000815677">
    <property type="component" value="Unassembled WGS sequence"/>
</dbReference>
<evidence type="ECO:0000313" key="1">
    <source>
        <dbReference type="EMBL" id="GAT44382.1"/>
    </source>
</evidence>
<proteinExistence type="predicted"/>
<reference evidence="1" key="1">
    <citation type="submission" date="2014-09" db="EMBL/GenBank/DDBJ databases">
        <title>Genome sequence of the luminous mushroom Mycena chlorophos for searching fungal bioluminescence genes.</title>
        <authorList>
            <person name="Tanaka Y."/>
            <person name="Kasuga D."/>
            <person name="Oba Y."/>
            <person name="Hase S."/>
            <person name="Sato K."/>
            <person name="Oba Y."/>
            <person name="Sakakibara Y."/>
        </authorList>
    </citation>
    <scope>NUCLEOTIDE SEQUENCE</scope>
</reference>
<organism evidence="1 2">
    <name type="scientific">Mycena chlorophos</name>
    <name type="common">Agaric fungus</name>
    <name type="synonym">Agaricus chlorophos</name>
    <dbReference type="NCBI Taxonomy" id="658473"/>
    <lineage>
        <taxon>Eukaryota</taxon>
        <taxon>Fungi</taxon>
        <taxon>Dikarya</taxon>
        <taxon>Basidiomycota</taxon>
        <taxon>Agaricomycotina</taxon>
        <taxon>Agaricomycetes</taxon>
        <taxon>Agaricomycetidae</taxon>
        <taxon>Agaricales</taxon>
        <taxon>Marasmiineae</taxon>
        <taxon>Mycenaceae</taxon>
        <taxon>Mycena</taxon>
    </lineage>
</organism>
<name>A0ABQ0L057_MYCCL</name>
<accession>A0ABQ0L057</accession>
<dbReference type="EMBL" id="DF839689">
    <property type="protein sequence ID" value="GAT44382.1"/>
    <property type="molecule type" value="Genomic_DNA"/>
</dbReference>
<sequence>MINPALHSFEPVLDMDDPPPLRKTIRVSDNARTPAYILGWMVPGYHLDSLEFNGHKYEYTASAYMVVVVKPLFEAAFPEAEAHPRALSGMDHVVIYLTMNTPERVWLDKLTAQRRQEMVQWMMQTLKLRIEPKWYRVAWDHTMLPRYREAWPEDTFHAAPIANYSPASMGSR</sequence>
<keyword evidence="2" id="KW-1185">Reference proteome</keyword>
<gene>
    <name evidence="1" type="ORF">MCHLO_02013</name>
</gene>